<evidence type="ECO:0000313" key="3">
    <source>
        <dbReference type="Proteomes" id="UP000054477"/>
    </source>
</evidence>
<dbReference type="EMBL" id="KN839062">
    <property type="protein sequence ID" value="KIJ91055.1"/>
    <property type="molecule type" value="Genomic_DNA"/>
</dbReference>
<reference evidence="3" key="2">
    <citation type="submission" date="2015-01" db="EMBL/GenBank/DDBJ databases">
        <title>Evolutionary Origins and Diversification of the Mycorrhizal Mutualists.</title>
        <authorList>
            <consortium name="DOE Joint Genome Institute"/>
            <consortium name="Mycorrhizal Genomics Consortium"/>
            <person name="Kohler A."/>
            <person name="Kuo A."/>
            <person name="Nagy L.G."/>
            <person name="Floudas D."/>
            <person name="Copeland A."/>
            <person name="Barry K.W."/>
            <person name="Cichocki N."/>
            <person name="Veneault-Fourrey C."/>
            <person name="LaButti K."/>
            <person name="Lindquist E.A."/>
            <person name="Lipzen A."/>
            <person name="Lundell T."/>
            <person name="Morin E."/>
            <person name="Murat C."/>
            <person name="Riley R."/>
            <person name="Ohm R."/>
            <person name="Sun H."/>
            <person name="Tunlid A."/>
            <person name="Henrissat B."/>
            <person name="Grigoriev I.V."/>
            <person name="Hibbett D.S."/>
            <person name="Martin F."/>
        </authorList>
    </citation>
    <scope>NUCLEOTIDE SEQUENCE [LARGE SCALE GENOMIC DNA]</scope>
    <source>
        <strain evidence="3">LaAM-08-1</strain>
    </source>
</reference>
<sequence>MDSGAIPVDSGAIPVDSGGMPPFLQESVGQDESRVPAQVLIPVKCIESIWFMQFGQDLSSQLPLESGASKSFQAI</sequence>
<keyword evidence="3" id="KW-1185">Reference proteome</keyword>
<dbReference type="AlphaFoldDB" id="A0A0C9WME3"/>
<evidence type="ECO:0000313" key="2">
    <source>
        <dbReference type="EMBL" id="KIJ91055.1"/>
    </source>
</evidence>
<feature type="region of interest" description="Disordered" evidence="1">
    <location>
        <begin position="1"/>
        <end position="29"/>
    </location>
</feature>
<protein>
    <submittedName>
        <fullName evidence="2">Uncharacterized protein</fullName>
    </submittedName>
</protein>
<accession>A0A0C9WME3</accession>
<evidence type="ECO:0000256" key="1">
    <source>
        <dbReference type="SAM" id="MobiDB-lite"/>
    </source>
</evidence>
<proteinExistence type="predicted"/>
<organism evidence="2 3">
    <name type="scientific">Laccaria amethystina LaAM-08-1</name>
    <dbReference type="NCBI Taxonomy" id="1095629"/>
    <lineage>
        <taxon>Eukaryota</taxon>
        <taxon>Fungi</taxon>
        <taxon>Dikarya</taxon>
        <taxon>Basidiomycota</taxon>
        <taxon>Agaricomycotina</taxon>
        <taxon>Agaricomycetes</taxon>
        <taxon>Agaricomycetidae</taxon>
        <taxon>Agaricales</taxon>
        <taxon>Agaricineae</taxon>
        <taxon>Hydnangiaceae</taxon>
        <taxon>Laccaria</taxon>
    </lineage>
</organism>
<reference evidence="2 3" key="1">
    <citation type="submission" date="2014-04" db="EMBL/GenBank/DDBJ databases">
        <authorList>
            <consortium name="DOE Joint Genome Institute"/>
            <person name="Kuo A."/>
            <person name="Kohler A."/>
            <person name="Nagy L.G."/>
            <person name="Floudas D."/>
            <person name="Copeland A."/>
            <person name="Barry K.W."/>
            <person name="Cichocki N."/>
            <person name="Veneault-Fourrey C."/>
            <person name="LaButti K."/>
            <person name="Lindquist E.A."/>
            <person name="Lipzen A."/>
            <person name="Lundell T."/>
            <person name="Morin E."/>
            <person name="Murat C."/>
            <person name="Sun H."/>
            <person name="Tunlid A."/>
            <person name="Henrissat B."/>
            <person name="Grigoriev I.V."/>
            <person name="Hibbett D.S."/>
            <person name="Martin F."/>
            <person name="Nordberg H.P."/>
            <person name="Cantor M.N."/>
            <person name="Hua S.X."/>
        </authorList>
    </citation>
    <scope>NUCLEOTIDE SEQUENCE [LARGE SCALE GENOMIC DNA]</scope>
    <source>
        <strain evidence="2 3">LaAM-08-1</strain>
    </source>
</reference>
<name>A0A0C9WME3_9AGAR</name>
<dbReference type="Proteomes" id="UP000054477">
    <property type="component" value="Unassembled WGS sequence"/>
</dbReference>
<dbReference type="HOGENOM" id="CLU_2671458_0_0_1"/>
<gene>
    <name evidence="2" type="ORF">K443DRAFT_14716</name>
</gene>